<dbReference type="AlphaFoldDB" id="A0A9P0CDZ1"/>
<name>A0A9P0CDZ1_9CUCU</name>
<evidence type="ECO:0000313" key="1">
    <source>
        <dbReference type="EMBL" id="CAH1099526.1"/>
    </source>
</evidence>
<keyword evidence="2" id="KW-1185">Reference proteome</keyword>
<protein>
    <submittedName>
        <fullName evidence="1">Uncharacterized protein</fullName>
    </submittedName>
</protein>
<accession>A0A9P0CDZ1</accession>
<reference evidence="1" key="1">
    <citation type="submission" date="2022-01" db="EMBL/GenBank/DDBJ databases">
        <authorList>
            <person name="King R."/>
        </authorList>
    </citation>
    <scope>NUCLEOTIDE SEQUENCE</scope>
</reference>
<proteinExistence type="predicted"/>
<dbReference type="Proteomes" id="UP001153636">
    <property type="component" value="Chromosome 1"/>
</dbReference>
<gene>
    <name evidence="1" type="ORF">PSYICH_LOCUS238</name>
</gene>
<sequence>MTSRFHTILRELIHKKSKNISQATRRKSHCDRQVISTETCPRSTSVLDANLPTVPLSTKVEIGHVNQEIKHSLKSKLTVAVNRKPSISKDTGTIHLKSLLKSINGNAPLSKSGTYLTGISRTTSKISQ</sequence>
<dbReference type="EMBL" id="OV651813">
    <property type="protein sequence ID" value="CAH1099526.1"/>
    <property type="molecule type" value="Genomic_DNA"/>
</dbReference>
<organism evidence="1 2">
    <name type="scientific">Psylliodes chrysocephalus</name>
    <dbReference type="NCBI Taxonomy" id="3402493"/>
    <lineage>
        <taxon>Eukaryota</taxon>
        <taxon>Metazoa</taxon>
        <taxon>Ecdysozoa</taxon>
        <taxon>Arthropoda</taxon>
        <taxon>Hexapoda</taxon>
        <taxon>Insecta</taxon>
        <taxon>Pterygota</taxon>
        <taxon>Neoptera</taxon>
        <taxon>Endopterygota</taxon>
        <taxon>Coleoptera</taxon>
        <taxon>Polyphaga</taxon>
        <taxon>Cucujiformia</taxon>
        <taxon>Chrysomeloidea</taxon>
        <taxon>Chrysomelidae</taxon>
        <taxon>Galerucinae</taxon>
        <taxon>Alticini</taxon>
        <taxon>Psylliodes</taxon>
    </lineage>
</organism>
<evidence type="ECO:0000313" key="2">
    <source>
        <dbReference type="Proteomes" id="UP001153636"/>
    </source>
</evidence>